<evidence type="ECO:0000313" key="2">
    <source>
        <dbReference type="Proteomes" id="UP000075884"/>
    </source>
</evidence>
<organism evidence="1 2">
    <name type="scientific">Anopheles dirus</name>
    <dbReference type="NCBI Taxonomy" id="7168"/>
    <lineage>
        <taxon>Eukaryota</taxon>
        <taxon>Metazoa</taxon>
        <taxon>Ecdysozoa</taxon>
        <taxon>Arthropoda</taxon>
        <taxon>Hexapoda</taxon>
        <taxon>Insecta</taxon>
        <taxon>Pterygota</taxon>
        <taxon>Neoptera</taxon>
        <taxon>Endopterygota</taxon>
        <taxon>Diptera</taxon>
        <taxon>Nematocera</taxon>
        <taxon>Culicoidea</taxon>
        <taxon>Culicidae</taxon>
        <taxon>Anophelinae</taxon>
        <taxon>Anopheles</taxon>
    </lineage>
</organism>
<protein>
    <submittedName>
        <fullName evidence="1">Uncharacterized protein</fullName>
    </submittedName>
</protein>
<reference evidence="2" key="1">
    <citation type="submission" date="2013-03" db="EMBL/GenBank/DDBJ databases">
        <title>The Genome Sequence of Anopheles dirus WRAIR2.</title>
        <authorList>
            <consortium name="The Broad Institute Genomics Platform"/>
            <person name="Neafsey D.E."/>
            <person name="Walton C."/>
            <person name="Walker B."/>
            <person name="Young S.K."/>
            <person name="Zeng Q."/>
            <person name="Gargeya S."/>
            <person name="Fitzgerald M."/>
            <person name="Haas B."/>
            <person name="Abouelleil A."/>
            <person name="Allen A.W."/>
            <person name="Alvarado L."/>
            <person name="Arachchi H.M."/>
            <person name="Berlin A.M."/>
            <person name="Chapman S.B."/>
            <person name="Gainer-Dewar J."/>
            <person name="Goldberg J."/>
            <person name="Griggs A."/>
            <person name="Gujja S."/>
            <person name="Hansen M."/>
            <person name="Howarth C."/>
            <person name="Imamovic A."/>
            <person name="Ireland A."/>
            <person name="Larimer J."/>
            <person name="McCowan C."/>
            <person name="Murphy C."/>
            <person name="Pearson M."/>
            <person name="Poon T.W."/>
            <person name="Priest M."/>
            <person name="Roberts A."/>
            <person name="Saif S."/>
            <person name="Shea T."/>
            <person name="Sisk P."/>
            <person name="Sykes S."/>
            <person name="Wortman J."/>
            <person name="Nusbaum C."/>
            <person name="Birren B."/>
        </authorList>
    </citation>
    <scope>NUCLEOTIDE SEQUENCE [LARGE SCALE GENOMIC DNA]</scope>
    <source>
        <strain evidence="2">WRAIR2</strain>
    </source>
</reference>
<reference evidence="1" key="2">
    <citation type="submission" date="2020-05" db="UniProtKB">
        <authorList>
            <consortium name="EnsemblMetazoa"/>
        </authorList>
    </citation>
    <scope>IDENTIFICATION</scope>
    <source>
        <strain evidence="1">WRAIR2</strain>
    </source>
</reference>
<dbReference type="VEuPathDB" id="VectorBase:ADIR014846"/>
<accession>A0A182NYE6</accession>
<dbReference type="EnsemblMetazoa" id="ADIR014846-RA">
    <property type="protein sequence ID" value="ADIR014846-PA"/>
    <property type="gene ID" value="ADIR014846"/>
</dbReference>
<evidence type="ECO:0000313" key="1">
    <source>
        <dbReference type="EnsemblMetazoa" id="ADIR014846-PA"/>
    </source>
</evidence>
<sequence length="76" mass="8581">MELSRGLHICRCKFALSAAAYAILIKFVGWNASRTIHCLQLFINVAFRLPTDWEGRSNRQPLLYDGSLSLNNAIIT</sequence>
<proteinExistence type="predicted"/>
<dbReference type="Proteomes" id="UP000075884">
    <property type="component" value="Unassembled WGS sequence"/>
</dbReference>
<dbReference type="AlphaFoldDB" id="A0A182NYE6"/>
<name>A0A182NYE6_9DIPT</name>
<keyword evidence="2" id="KW-1185">Reference proteome</keyword>